<dbReference type="InterPro" id="IPR036812">
    <property type="entry name" value="NAD(P)_OxRdtase_dom_sf"/>
</dbReference>
<dbReference type="SUPFAM" id="SSF51430">
    <property type="entry name" value="NAD(P)-linked oxidoreductase"/>
    <property type="match status" value="1"/>
</dbReference>
<accession>A0A8J6PC14</accession>
<gene>
    <name evidence="3" type="ORF">H8702_00590</name>
</gene>
<dbReference type="Pfam" id="PF00248">
    <property type="entry name" value="Aldo_ket_red"/>
    <property type="match status" value="1"/>
</dbReference>
<dbReference type="AlphaFoldDB" id="A0A8J6PC14"/>
<dbReference type="GO" id="GO:0016491">
    <property type="term" value="F:oxidoreductase activity"/>
    <property type="evidence" value="ECO:0007669"/>
    <property type="project" value="UniProtKB-KW"/>
</dbReference>
<evidence type="ECO:0000313" key="4">
    <source>
        <dbReference type="Proteomes" id="UP000632659"/>
    </source>
</evidence>
<name>A0A8J6PC14_9FIRM</name>
<evidence type="ECO:0000313" key="3">
    <source>
        <dbReference type="EMBL" id="MBC8609616.1"/>
    </source>
</evidence>
<proteinExistence type="predicted"/>
<keyword evidence="1" id="KW-0560">Oxidoreductase</keyword>
<dbReference type="Gene3D" id="3.20.20.100">
    <property type="entry name" value="NADP-dependent oxidoreductase domain"/>
    <property type="match status" value="1"/>
</dbReference>
<evidence type="ECO:0000256" key="1">
    <source>
        <dbReference type="ARBA" id="ARBA00023002"/>
    </source>
</evidence>
<dbReference type="CDD" id="cd19082">
    <property type="entry name" value="AKR_AKR10A1_2"/>
    <property type="match status" value="1"/>
</dbReference>
<dbReference type="RefSeq" id="WP_187536118.1">
    <property type="nucleotide sequence ID" value="NZ_JACRTL010000001.1"/>
</dbReference>
<sequence length="321" mass="36360">MRYHELSDTGLSPSVICLGTAEMGSVMSRAESFEMLDFFCYHGGNFLDTAHVYGDQVCKEKGASERTIGEWIHQRKCREKVILATKGGHPRFESMQVPRLSPKEIQTDLHESLHNLKTDVIDVYWLHRDDPNRPAQEIVETLESFVSSGHIRYYGLSNWHLPRLKEAVYCSPKHLLRSQLLWSLADPRMDVIGDPAIAAMDEETWVFHRDMGLAAVPYTAQARGFFTKLAHGGEDSLQDWVKATYFTQKNLGRYDRLHALSQETGISIEALVPAYLINQQVTTVPVVSSRNLRQLSKTLEAGDVVLTPDQVSYLKTGEPKR</sequence>
<protein>
    <submittedName>
        <fullName evidence="3">Aldo/keto reductase</fullName>
    </submittedName>
</protein>
<dbReference type="PANTHER" id="PTHR43364">
    <property type="entry name" value="NADH-SPECIFIC METHYLGLYOXAL REDUCTASE-RELATED"/>
    <property type="match status" value="1"/>
</dbReference>
<dbReference type="Proteomes" id="UP000632659">
    <property type="component" value="Unassembled WGS sequence"/>
</dbReference>
<keyword evidence="4" id="KW-1185">Reference proteome</keyword>
<reference evidence="3" key="1">
    <citation type="submission" date="2020-08" db="EMBL/GenBank/DDBJ databases">
        <title>Genome public.</title>
        <authorList>
            <person name="Liu C."/>
            <person name="Sun Q."/>
        </authorList>
    </citation>
    <scope>NUCLEOTIDE SEQUENCE</scope>
    <source>
        <strain evidence="3">NSJ-15</strain>
    </source>
</reference>
<dbReference type="PANTHER" id="PTHR43364:SF4">
    <property type="entry name" value="NAD(P)-LINKED OXIDOREDUCTASE SUPERFAMILY PROTEIN"/>
    <property type="match status" value="1"/>
</dbReference>
<dbReference type="EMBL" id="JACRTL010000001">
    <property type="protein sequence ID" value="MBC8609616.1"/>
    <property type="molecule type" value="Genomic_DNA"/>
</dbReference>
<evidence type="ECO:0000259" key="2">
    <source>
        <dbReference type="Pfam" id="PF00248"/>
    </source>
</evidence>
<dbReference type="InterPro" id="IPR050523">
    <property type="entry name" value="AKR_Detox_Biosynth"/>
</dbReference>
<dbReference type="InterPro" id="IPR023210">
    <property type="entry name" value="NADP_OxRdtase_dom"/>
</dbReference>
<feature type="domain" description="NADP-dependent oxidoreductase" evidence="2">
    <location>
        <begin position="16"/>
        <end position="315"/>
    </location>
</feature>
<dbReference type="GO" id="GO:0005829">
    <property type="term" value="C:cytosol"/>
    <property type="evidence" value="ECO:0007669"/>
    <property type="project" value="TreeGrafter"/>
</dbReference>
<organism evidence="3 4">
    <name type="scientific">Massiliimalia timonensis</name>
    <dbReference type="NCBI Taxonomy" id="1987501"/>
    <lineage>
        <taxon>Bacteria</taxon>
        <taxon>Bacillati</taxon>
        <taxon>Bacillota</taxon>
        <taxon>Clostridia</taxon>
        <taxon>Eubacteriales</taxon>
        <taxon>Oscillospiraceae</taxon>
        <taxon>Massiliimalia</taxon>
    </lineage>
</organism>
<comment type="caution">
    <text evidence="3">The sequence shown here is derived from an EMBL/GenBank/DDBJ whole genome shotgun (WGS) entry which is preliminary data.</text>
</comment>